<accession>A0A1J6HWD5</accession>
<sequence>MGLGPFPELARAQESPRVISAEMQAWKRVSFTGLGVQSCTCEMGRDEVEPMDSYRKRYWPMITVIHVVQSKLD</sequence>
<evidence type="ECO:0000313" key="2">
    <source>
        <dbReference type="Proteomes" id="UP000187609"/>
    </source>
</evidence>
<dbReference type="AlphaFoldDB" id="A0A1J6HWD5"/>
<gene>
    <name evidence="1" type="ORF">A4A49_05926</name>
</gene>
<dbReference type="Proteomes" id="UP000187609">
    <property type="component" value="Unassembled WGS sequence"/>
</dbReference>
<reference evidence="1" key="1">
    <citation type="submission" date="2016-11" db="EMBL/GenBank/DDBJ databases">
        <title>The genome of Nicotiana attenuata.</title>
        <authorList>
            <person name="Xu S."/>
            <person name="Brockmoeller T."/>
            <person name="Gaquerel E."/>
            <person name="Navarro A."/>
            <person name="Kuhl H."/>
            <person name="Gase K."/>
            <person name="Ling Z."/>
            <person name="Zhou W."/>
            <person name="Kreitzer C."/>
            <person name="Stanke M."/>
            <person name="Tang H."/>
            <person name="Lyons E."/>
            <person name="Pandey P."/>
            <person name="Pandey S.P."/>
            <person name="Timmermann B."/>
            <person name="Baldwin I.T."/>
        </authorList>
    </citation>
    <scope>NUCLEOTIDE SEQUENCE [LARGE SCALE GENOMIC DNA]</scope>
    <source>
        <strain evidence="1">UT</strain>
    </source>
</reference>
<organism evidence="1 2">
    <name type="scientific">Nicotiana attenuata</name>
    <name type="common">Coyote tobacco</name>
    <dbReference type="NCBI Taxonomy" id="49451"/>
    <lineage>
        <taxon>Eukaryota</taxon>
        <taxon>Viridiplantae</taxon>
        <taxon>Streptophyta</taxon>
        <taxon>Embryophyta</taxon>
        <taxon>Tracheophyta</taxon>
        <taxon>Spermatophyta</taxon>
        <taxon>Magnoliopsida</taxon>
        <taxon>eudicotyledons</taxon>
        <taxon>Gunneridae</taxon>
        <taxon>Pentapetalae</taxon>
        <taxon>asterids</taxon>
        <taxon>lamiids</taxon>
        <taxon>Solanales</taxon>
        <taxon>Solanaceae</taxon>
        <taxon>Nicotianoideae</taxon>
        <taxon>Nicotianeae</taxon>
        <taxon>Nicotiana</taxon>
    </lineage>
</organism>
<proteinExistence type="predicted"/>
<protein>
    <submittedName>
        <fullName evidence="1">Uncharacterized protein</fullName>
    </submittedName>
</protein>
<evidence type="ECO:0000313" key="1">
    <source>
        <dbReference type="EMBL" id="OIS96697.1"/>
    </source>
</evidence>
<dbReference type="EMBL" id="MJEQ01037193">
    <property type="protein sequence ID" value="OIS96697.1"/>
    <property type="molecule type" value="Genomic_DNA"/>
</dbReference>
<dbReference type="Gramene" id="OIS96697">
    <property type="protein sequence ID" value="OIS96697"/>
    <property type="gene ID" value="A4A49_05926"/>
</dbReference>
<comment type="caution">
    <text evidence="1">The sequence shown here is derived from an EMBL/GenBank/DDBJ whole genome shotgun (WGS) entry which is preliminary data.</text>
</comment>
<name>A0A1J6HWD5_NICAT</name>
<keyword evidence="2" id="KW-1185">Reference proteome</keyword>